<feature type="domain" description="HTH araC/xylS-type" evidence="4">
    <location>
        <begin position="183"/>
        <end position="281"/>
    </location>
</feature>
<dbReference type="PANTHER" id="PTHR43280:SF28">
    <property type="entry name" value="HTH-TYPE TRANSCRIPTIONAL ACTIVATOR RHAS"/>
    <property type="match status" value="1"/>
</dbReference>
<evidence type="ECO:0000256" key="3">
    <source>
        <dbReference type="ARBA" id="ARBA00023163"/>
    </source>
</evidence>
<dbReference type="InterPro" id="IPR037923">
    <property type="entry name" value="HTH-like"/>
</dbReference>
<proteinExistence type="predicted"/>
<accession>A0A848M096</accession>
<dbReference type="GO" id="GO:0003700">
    <property type="term" value="F:DNA-binding transcription factor activity"/>
    <property type="evidence" value="ECO:0007669"/>
    <property type="project" value="InterPro"/>
</dbReference>
<dbReference type="PRINTS" id="PR00032">
    <property type="entry name" value="HTHARAC"/>
</dbReference>
<dbReference type="PROSITE" id="PS00041">
    <property type="entry name" value="HTH_ARAC_FAMILY_1"/>
    <property type="match status" value="1"/>
</dbReference>
<keyword evidence="1" id="KW-0805">Transcription regulation</keyword>
<dbReference type="InterPro" id="IPR020449">
    <property type="entry name" value="Tscrpt_reg_AraC-type_HTH"/>
</dbReference>
<dbReference type="SUPFAM" id="SSF51215">
    <property type="entry name" value="Regulatory protein AraC"/>
    <property type="match status" value="1"/>
</dbReference>
<evidence type="ECO:0000256" key="1">
    <source>
        <dbReference type="ARBA" id="ARBA00023015"/>
    </source>
</evidence>
<reference evidence="5 6" key="1">
    <citation type="submission" date="2020-04" db="EMBL/GenBank/DDBJ databases">
        <title>Paenibacillus algicola sp. nov., a novel marine bacterium producing alginate lyase.</title>
        <authorList>
            <person name="Huang H."/>
        </authorList>
    </citation>
    <scope>NUCLEOTIDE SEQUENCE [LARGE SCALE GENOMIC DNA]</scope>
    <source>
        <strain evidence="5 6">L7-75</strain>
    </source>
</reference>
<evidence type="ECO:0000313" key="6">
    <source>
        <dbReference type="Proteomes" id="UP000565468"/>
    </source>
</evidence>
<sequence length="293" mass="34098">MTHEHFAVYGYRFLDTLESSFYQLFALGREHIQTHAYNWDGMKRIDGPLYLFQYTVSGQGAVCIEGQTYDLKPRTAFMVEIPGEHRYFLPETSSEWEFYFILFRQKNLSEQWAELVTRLGHTPCIPEDSGAIGLLKDMFHASANHRITDGYIASSLVYRFVMELFRFSETRRKEKASWPLPVQRAVQQLETSYCELQSLNELASNAGLSKYHFTRVFRDATGLTPISYLTKIRIERSVELLRSTSLSMEEIAREIGYSSGSYFIKVFRKWVGYPPGEVRDGREIVGFHHLKFD</sequence>
<dbReference type="Proteomes" id="UP000565468">
    <property type="component" value="Unassembled WGS sequence"/>
</dbReference>
<gene>
    <name evidence="5" type="ORF">HII30_00770</name>
</gene>
<keyword evidence="3" id="KW-0804">Transcription</keyword>
<keyword evidence="2" id="KW-0238">DNA-binding</keyword>
<dbReference type="PROSITE" id="PS01124">
    <property type="entry name" value="HTH_ARAC_FAMILY_2"/>
    <property type="match status" value="1"/>
</dbReference>
<evidence type="ECO:0000313" key="5">
    <source>
        <dbReference type="EMBL" id="NMO94318.1"/>
    </source>
</evidence>
<evidence type="ECO:0000256" key="2">
    <source>
        <dbReference type="ARBA" id="ARBA00023125"/>
    </source>
</evidence>
<dbReference type="AlphaFoldDB" id="A0A848M096"/>
<evidence type="ECO:0000259" key="4">
    <source>
        <dbReference type="PROSITE" id="PS01124"/>
    </source>
</evidence>
<dbReference type="InterPro" id="IPR018062">
    <property type="entry name" value="HTH_AraC-typ_CS"/>
</dbReference>
<name>A0A848M096_PAELE</name>
<organism evidence="5 6">
    <name type="scientific">Paenibacillus lemnae</name>
    <dbReference type="NCBI Taxonomy" id="1330551"/>
    <lineage>
        <taxon>Bacteria</taxon>
        <taxon>Bacillati</taxon>
        <taxon>Bacillota</taxon>
        <taxon>Bacilli</taxon>
        <taxon>Bacillales</taxon>
        <taxon>Paenibacillaceae</taxon>
        <taxon>Paenibacillus</taxon>
    </lineage>
</organism>
<dbReference type="Gene3D" id="1.10.10.60">
    <property type="entry name" value="Homeodomain-like"/>
    <property type="match status" value="2"/>
</dbReference>
<protein>
    <submittedName>
        <fullName evidence="5">AraC family transcriptional regulator</fullName>
    </submittedName>
</protein>
<dbReference type="RefSeq" id="WP_169503019.1">
    <property type="nucleotide sequence ID" value="NZ_JABBPN010000001.1"/>
</dbReference>
<dbReference type="Gene3D" id="2.60.120.280">
    <property type="entry name" value="Regulatory protein AraC"/>
    <property type="match status" value="1"/>
</dbReference>
<dbReference type="SMART" id="SM00342">
    <property type="entry name" value="HTH_ARAC"/>
    <property type="match status" value="1"/>
</dbReference>
<dbReference type="GO" id="GO:0043565">
    <property type="term" value="F:sequence-specific DNA binding"/>
    <property type="evidence" value="ECO:0007669"/>
    <property type="project" value="InterPro"/>
</dbReference>
<comment type="caution">
    <text evidence="5">The sequence shown here is derived from an EMBL/GenBank/DDBJ whole genome shotgun (WGS) entry which is preliminary data.</text>
</comment>
<dbReference type="InterPro" id="IPR018060">
    <property type="entry name" value="HTH_AraC"/>
</dbReference>
<dbReference type="InterPro" id="IPR003313">
    <property type="entry name" value="AraC-bd"/>
</dbReference>
<dbReference type="PANTHER" id="PTHR43280">
    <property type="entry name" value="ARAC-FAMILY TRANSCRIPTIONAL REGULATOR"/>
    <property type="match status" value="1"/>
</dbReference>
<dbReference type="SUPFAM" id="SSF46689">
    <property type="entry name" value="Homeodomain-like"/>
    <property type="match status" value="2"/>
</dbReference>
<keyword evidence="6" id="KW-1185">Reference proteome</keyword>
<dbReference type="Pfam" id="PF02311">
    <property type="entry name" value="AraC_binding"/>
    <property type="match status" value="1"/>
</dbReference>
<dbReference type="EMBL" id="JABBPN010000001">
    <property type="protein sequence ID" value="NMO94318.1"/>
    <property type="molecule type" value="Genomic_DNA"/>
</dbReference>
<dbReference type="Pfam" id="PF12833">
    <property type="entry name" value="HTH_18"/>
    <property type="match status" value="1"/>
</dbReference>
<dbReference type="InterPro" id="IPR009057">
    <property type="entry name" value="Homeodomain-like_sf"/>
</dbReference>